<keyword evidence="2" id="KW-1185">Reference proteome</keyword>
<evidence type="ECO:0000313" key="2">
    <source>
        <dbReference type="Proteomes" id="UP001521116"/>
    </source>
</evidence>
<proteinExistence type="predicted"/>
<name>A0ABR3T4Z1_9PEZI</name>
<dbReference type="EMBL" id="JAJVDC020000015">
    <property type="protein sequence ID" value="KAL1634588.1"/>
    <property type="molecule type" value="Genomic_DNA"/>
</dbReference>
<comment type="caution">
    <text evidence="1">The sequence shown here is derived from an EMBL/GenBank/DDBJ whole genome shotgun (WGS) entry which is preliminary data.</text>
</comment>
<dbReference type="Proteomes" id="UP001521116">
    <property type="component" value="Unassembled WGS sequence"/>
</dbReference>
<gene>
    <name evidence="1" type="ORF">SLS56_002281</name>
</gene>
<sequence>MSEMFSLDEMRELALAFPNSSCRAFPSSEQEARLIPSLSGDGFVRSDIVLQSLHETIESEEGRLPLSHLAASFDIAKDELAALVRDPRSEFLLSTDLQNVLSKAESERLQNDLKELVEGRVVYAAGVAIANNLALESINKLISMNRYGAKGEDEDAPRLALYPQTSDPMEVRKAIIFSPSYLEGLVEDAQSAFNKAQESEVPESIPPDGVLPTPFLQLIVDRLGFSFEGRFIITEGTVDFTPKSCLERQRKEMLEGLVDGTVPSCSLQWLVDLMPEQYPDLSSAERYIHANHPEEVLIFFDTAVSKKWHDNATEALLQNLKDESLVNVSDPFQDLSADAARSAAAKAHADILATVREGESGQGGEWVTISEGLFPYLIRVDLFNTIQDTFTARIRDHANHLWTQSSTLPESELTLDVPAVLAPAATSLSLPAPLLPILLRCSCDGGARSTFNATLTQLETDADAALAAFWRDRVALRFELYAAAAAGVPDAKLRAALLDDLLPHYVALDLVPDAVQRAEAKGLVRSARAKRNVRKLVASLQERRPQGAGGADAVCASLAKFAGKLDVASLGEAEREERKEGFVRDMVRGMRKDADAPRLFLTLVVVLWARRAEGVVYATGKYAPKILKLLKGDSGGLEEGVLARLETLKEMVKAGGVGDGEKEEMRKMAAEAWGA</sequence>
<evidence type="ECO:0000313" key="1">
    <source>
        <dbReference type="EMBL" id="KAL1634588.1"/>
    </source>
</evidence>
<reference evidence="1 2" key="1">
    <citation type="submission" date="2024-02" db="EMBL/GenBank/DDBJ databases">
        <title>De novo assembly and annotation of 12 fungi associated with fruit tree decline syndrome in Ontario, Canada.</title>
        <authorList>
            <person name="Sulman M."/>
            <person name="Ellouze W."/>
            <person name="Ilyukhin E."/>
        </authorList>
    </citation>
    <scope>NUCLEOTIDE SEQUENCE [LARGE SCALE GENOMIC DNA]</scope>
    <source>
        <strain evidence="1 2">M1-105</strain>
    </source>
</reference>
<protein>
    <submittedName>
        <fullName evidence="1">Uncharacterized protein</fullName>
    </submittedName>
</protein>
<organism evidence="1 2">
    <name type="scientific">Neofusicoccum ribis</name>
    <dbReference type="NCBI Taxonomy" id="45134"/>
    <lineage>
        <taxon>Eukaryota</taxon>
        <taxon>Fungi</taxon>
        <taxon>Dikarya</taxon>
        <taxon>Ascomycota</taxon>
        <taxon>Pezizomycotina</taxon>
        <taxon>Dothideomycetes</taxon>
        <taxon>Dothideomycetes incertae sedis</taxon>
        <taxon>Botryosphaeriales</taxon>
        <taxon>Botryosphaeriaceae</taxon>
        <taxon>Neofusicoccum</taxon>
    </lineage>
</organism>
<accession>A0ABR3T4Z1</accession>